<keyword evidence="5 10" id="KW-0997">Cell inner membrane</keyword>
<dbReference type="SUPFAM" id="SSF158544">
    <property type="entry name" value="GspK insert domain-like"/>
    <property type="match status" value="2"/>
</dbReference>
<dbReference type="NCBIfam" id="NF037980">
    <property type="entry name" value="T2SS_GspK"/>
    <property type="match status" value="1"/>
</dbReference>
<accession>A0A222FM05</accession>
<proteinExistence type="inferred from homology"/>
<evidence type="ECO:0000256" key="7">
    <source>
        <dbReference type="ARBA" id="ARBA00022927"/>
    </source>
</evidence>
<dbReference type="EMBL" id="CP022530">
    <property type="protein sequence ID" value="ASP39810.1"/>
    <property type="molecule type" value="Genomic_DNA"/>
</dbReference>
<evidence type="ECO:0000313" key="15">
    <source>
        <dbReference type="EMBL" id="ASP39810.1"/>
    </source>
</evidence>
<name>A0A222FM05_9GAMM</name>
<evidence type="ECO:0000256" key="12">
    <source>
        <dbReference type="SAM" id="Phobius"/>
    </source>
</evidence>
<dbReference type="Gene3D" id="1.10.40.60">
    <property type="entry name" value="EpsJ-like"/>
    <property type="match status" value="2"/>
</dbReference>
<evidence type="ECO:0000256" key="3">
    <source>
        <dbReference type="ARBA" id="ARBA00022448"/>
    </source>
</evidence>
<dbReference type="Pfam" id="PF03934">
    <property type="entry name" value="T2SSK"/>
    <property type="match status" value="1"/>
</dbReference>
<evidence type="ECO:0000256" key="10">
    <source>
        <dbReference type="PIRNR" id="PIRNR002786"/>
    </source>
</evidence>
<feature type="compositionally biased region" description="Polar residues" evidence="11">
    <location>
        <begin position="337"/>
        <end position="348"/>
    </location>
</feature>
<keyword evidence="16" id="KW-1185">Reference proteome</keyword>
<evidence type="ECO:0000256" key="9">
    <source>
        <dbReference type="ARBA" id="ARBA00023136"/>
    </source>
</evidence>
<dbReference type="PANTHER" id="PTHR38831:SF1">
    <property type="entry name" value="TYPE II SECRETION SYSTEM PROTEIN K-RELATED"/>
    <property type="match status" value="1"/>
</dbReference>
<evidence type="ECO:0000256" key="11">
    <source>
        <dbReference type="SAM" id="MobiDB-lite"/>
    </source>
</evidence>
<evidence type="ECO:0000256" key="1">
    <source>
        <dbReference type="ARBA" id="ARBA00004533"/>
    </source>
</evidence>
<comment type="similarity">
    <text evidence="2 10">Belongs to the GSP K family.</text>
</comment>
<keyword evidence="3 10" id="KW-0813">Transport</keyword>
<evidence type="ECO:0000256" key="4">
    <source>
        <dbReference type="ARBA" id="ARBA00022475"/>
    </source>
</evidence>
<evidence type="ECO:0000256" key="5">
    <source>
        <dbReference type="ARBA" id="ARBA00022519"/>
    </source>
</evidence>
<feature type="domain" description="T2SS protein K second SAM-like" evidence="13">
    <location>
        <begin position="208"/>
        <end position="256"/>
    </location>
</feature>
<dbReference type="RefSeq" id="WP_094060984.1">
    <property type="nucleotide sequence ID" value="NZ_CP022530.1"/>
</dbReference>
<evidence type="ECO:0000259" key="14">
    <source>
        <dbReference type="Pfam" id="PF21687"/>
    </source>
</evidence>
<dbReference type="InterPro" id="IPR038072">
    <property type="entry name" value="GspK_central_sf"/>
</dbReference>
<dbReference type="InterPro" id="IPR049179">
    <property type="entry name" value="T2SSK_SAM-like_2nd"/>
</dbReference>
<dbReference type="GO" id="GO:0009306">
    <property type="term" value="P:protein secretion"/>
    <property type="evidence" value="ECO:0007669"/>
    <property type="project" value="InterPro"/>
</dbReference>
<dbReference type="OrthoDB" id="9788973at2"/>
<dbReference type="Gene3D" id="3.30.1300.30">
    <property type="entry name" value="GSPII I/J protein-like"/>
    <property type="match status" value="1"/>
</dbReference>
<dbReference type="PIRSF" id="PIRSF002786">
    <property type="entry name" value="XcpX"/>
    <property type="match status" value="1"/>
</dbReference>
<evidence type="ECO:0000256" key="6">
    <source>
        <dbReference type="ARBA" id="ARBA00022692"/>
    </source>
</evidence>
<keyword evidence="8 12" id="KW-1133">Transmembrane helix</keyword>
<evidence type="ECO:0000313" key="16">
    <source>
        <dbReference type="Proteomes" id="UP000202440"/>
    </source>
</evidence>
<gene>
    <name evidence="15" type="ORF">CHH28_14515</name>
</gene>
<protein>
    <recommendedName>
        <fullName evidence="10">Type II secretion system protein K</fullName>
    </recommendedName>
</protein>
<evidence type="ECO:0000256" key="8">
    <source>
        <dbReference type="ARBA" id="ARBA00022989"/>
    </source>
</evidence>
<dbReference type="SUPFAM" id="SSF54523">
    <property type="entry name" value="Pili subunits"/>
    <property type="match status" value="1"/>
</dbReference>
<dbReference type="Pfam" id="PF21687">
    <property type="entry name" value="T2SSK_1st"/>
    <property type="match status" value="1"/>
</dbReference>
<keyword evidence="4 10" id="KW-1003">Cell membrane</keyword>
<evidence type="ECO:0000256" key="2">
    <source>
        <dbReference type="ARBA" id="ARBA00007246"/>
    </source>
</evidence>
<feature type="region of interest" description="Disordered" evidence="11">
    <location>
        <begin position="328"/>
        <end position="348"/>
    </location>
</feature>
<feature type="transmembrane region" description="Helical" evidence="12">
    <location>
        <begin position="12"/>
        <end position="33"/>
    </location>
</feature>
<dbReference type="PANTHER" id="PTHR38831">
    <property type="entry name" value="TYPE II SECRETION SYSTEM PROTEIN K"/>
    <property type="match status" value="1"/>
</dbReference>
<keyword evidence="9 10" id="KW-0472">Membrane</keyword>
<reference evidence="15 16" key="1">
    <citation type="submission" date="2017-07" db="EMBL/GenBank/DDBJ databases">
        <title>Annotated genome sequence of Bacterioplanes sanyensis isolated from Red Sea.</title>
        <authorList>
            <person name="Rehman Z.U."/>
        </authorList>
    </citation>
    <scope>NUCLEOTIDE SEQUENCE [LARGE SCALE GENOMIC DNA]</scope>
    <source>
        <strain evidence="15 16">NV9</strain>
    </source>
</reference>
<dbReference type="InterPro" id="IPR045584">
    <property type="entry name" value="Pilin-like"/>
</dbReference>
<comment type="subcellular location">
    <subcellularLocation>
        <location evidence="1 10">Cell inner membrane</location>
    </subcellularLocation>
</comment>
<dbReference type="InterPro" id="IPR049031">
    <property type="entry name" value="T2SSK_SAM-like_1st"/>
</dbReference>
<dbReference type="AlphaFoldDB" id="A0A222FM05"/>
<dbReference type="GO" id="GO:0005886">
    <property type="term" value="C:plasma membrane"/>
    <property type="evidence" value="ECO:0007669"/>
    <property type="project" value="UniProtKB-SubCell"/>
</dbReference>
<dbReference type="InterPro" id="IPR005628">
    <property type="entry name" value="GspK"/>
</dbReference>
<keyword evidence="7" id="KW-0653">Protein transport</keyword>
<keyword evidence="6 12" id="KW-0812">Transmembrane</keyword>
<sequence>MTPSIRMGQQRGVALLMVLMVFAFVSLLATAMIDRESTDIQRASTLFDIQRARAYAEGAEDAVRTGLFLDWNQERSVDHLNEEWAQERVLPLDPDPGRVLLKIADAQGRFNLNGLLPTASSADVQARRFRNLLNQLGLDPMIATHWQRWLNKDSQADELYLGREQHPYRASYRACSHSSELMLIEGVTRAAYQRLEPYIACLPITVTLNVNTASALVLAALDERMTLADGQALAGERGEKGFASVDDFWNSSIISRYTQQLNDSERKDGGDATATRWDRAAFDVKSEYFEMFARVEFAGRIATLEALLQRNHSDGSLTTLYRDFSRREARPADAPGISTTAVNNRNQP</sequence>
<dbReference type="Proteomes" id="UP000202440">
    <property type="component" value="Chromosome"/>
</dbReference>
<feature type="domain" description="T2SS protein K first SAM-like" evidence="14">
    <location>
        <begin position="108"/>
        <end position="203"/>
    </location>
</feature>
<evidence type="ECO:0000259" key="13">
    <source>
        <dbReference type="Pfam" id="PF03934"/>
    </source>
</evidence>
<organism evidence="15 16">
    <name type="scientific">Bacterioplanes sanyensis</name>
    <dbReference type="NCBI Taxonomy" id="1249553"/>
    <lineage>
        <taxon>Bacteria</taxon>
        <taxon>Pseudomonadati</taxon>
        <taxon>Pseudomonadota</taxon>
        <taxon>Gammaproteobacteria</taxon>
        <taxon>Oceanospirillales</taxon>
        <taxon>Oceanospirillaceae</taxon>
        <taxon>Bacterioplanes</taxon>
    </lineage>
</organism>
<dbReference type="KEGG" id="bsan:CHH28_14515"/>